<dbReference type="Pfam" id="PF05940">
    <property type="entry name" value="NnrS"/>
    <property type="match status" value="1"/>
</dbReference>
<dbReference type="RefSeq" id="WP_170153621.1">
    <property type="nucleotide sequence ID" value="NZ_RCDA01000001.1"/>
</dbReference>
<keyword evidence="1" id="KW-1133">Transmembrane helix</keyword>
<accession>A0A498C7Y3</accession>
<feature type="transmembrane region" description="Helical" evidence="1">
    <location>
        <begin position="282"/>
        <end position="306"/>
    </location>
</feature>
<feature type="transmembrane region" description="Helical" evidence="1">
    <location>
        <begin position="80"/>
        <end position="98"/>
    </location>
</feature>
<gene>
    <name evidence="2" type="ORF">DFR31_1466</name>
</gene>
<keyword evidence="1" id="KW-0812">Transmembrane</keyword>
<feature type="transmembrane region" description="Helical" evidence="1">
    <location>
        <begin position="135"/>
        <end position="153"/>
    </location>
</feature>
<feature type="transmembrane region" description="Helical" evidence="1">
    <location>
        <begin position="318"/>
        <end position="337"/>
    </location>
</feature>
<evidence type="ECO:0000313" key="3">
    <source>
        <dbReference type="Proteomes" id="UP000275461"/>
    </source>
</evidence>
<feature type="transmembrane region" description="Helical" evidence="1">
    <location>
        <begin position="104"/>
        <end position="123"/>
    </location>
</feature>
<dbReference type="AlphaFoldDB" id="A0A498C7Y3"/>
<comment type="caution">
    <text evidence="2">The sequence shown here is derived from an EMBL/GenBank/DDBJ whole genome shotgun (WGS) entry which is preliminary data.</text>
</comment>
<protein>
    <submittedName>
        <fullName evidence="2">Uncharacterized protein involved in response to NO</fullName>
    </submittedName>
</protein>
<feature type="transmembrane region" description="Helical" evidence="1">
    <location>
        <begin position="50"/>
        <end position="68"/>
    </location>
</feature>
<reference evidence="2 3" key="1">
    <citation type="submission" date="2018-10" db="EMBL/GenBank/DDBJ databases">
        <title>Genomic Encyclopedia of Type Strains, Phase IV (KMG-IV): sequencing the most valuable type-strain genomes for metagenomic binning, comparative biology and taxonomic classification.</title>
        <authorList>
            <person name="Goeker M."/>
        </authorList>
    </citation>
    <scope>NUCLEOTIDE SEQUENCE [LARGE SCALE GENOMIC DNA]</scope>
    <source>
        <strain evidence="2 3">DSM 12769</strain>
    </source>
</reference>
<keyword evidence="3" id="KW-1185">Reference proteome</keyword>
<feature type="transmembrane region" description="Helical" evidence="1">
    <location>
        <begin position="204"/>
        <end position="222"/>
    </location>
</feature>
<feature type="transmembrane region" description="Helical" evidence="1">
    <location>
        <begin position="228"/>
        <end position="245"/>
    </location>
</feature>
<feature type="transmembrane region" description="Helical" evidence="1">
    <location>
        <begin position="165"/>
        <end position="183"/>
    </location>
</feature>
<name>A0A498C7Y3_9GAMM</name>
<dbReference type="Proteomes" id="UP000275461">
    <property type="component" value="Unassembled WGS sequence"/>
</dbReference>
<sequence length="390" mass="41278">MTLLSQPYRPFFLLAALFGALSVLQWLLWLEGSPVAGPVGVNPLLWHGHEMVFGFAGAIITGFLLTAAQNWTGMRTVGPGLLAAFVALWLIPRVGFALPQMLPMGLLAALDFALLPLVAIALGRVLILTGNRRNLLFLPILLALAGFNGAVHLDMLGIAPGWGRPALLAAMLMVALLMVVMGGRVIPFFTGRRLPHVPLRNPTPLHWASAALALAATVAWLLLPGSPVTGLLLGLTSMALLLRLAGWRPWATRGEPLLWVLHLGYLWLAVGYALLAASSFDWGVAATVGVHALMTGALGALGLGMIARVALGHSGRPLVVSGGMVAAFALVNLAALVRVATALGLDWPGLLHLSGTLWALAFALYLFHFAPILLRPRADAQPMPGHLRRG</sequence>
<feature type="transmembrane region" description="Helical" evidence="1">
    <location>
        <begin position="257"/>
        <end position="276"/>
    </location>
</feature>
<proteinExistence type="predicted"/>
<keyword evidence="1" id="KW-0472">Membrane</keyword>
<feature type="transmembrane region" description="Helical" evidence="1">
    <location>
        <begin position="12"/>
        <end position="30"/>
    </location>
</feature>
<dbReference type="InterPro" id="IPR010266">
    <property type="entry name" value="NnrS"/>
</dbReference>
<organism evidence="2 3">
    <name type="scientific">Alkalispirillum mobile</name>
    <dbReference type="NCBI Taxonomy" id="85925"/>
    <lineage>
        <taxon>Bacteria</taxon>
        <taxon>Pseudomonadati</taxon>
        <taxon>Pseudomonadota</taxon>
        <taxon>Gammaproteobacteria</taxon>
        <taxon>Chromatiales</taxon>
        <taxon>Ectothiorhodospiraceae</taxon>
        <taxon>Alkalispirillum</taxon>
    </lineage>
</organism>
<evidence type="ECO:0000256" key="1">
    <source>
        <dbReference type="SAM" id="Phobius"/>
    </source>
</evidence>
<dbReference type="EMBL" id="RCDA01000001">
    <property type="protein sequence ID" value="RLK51523.1"/>
    <property type="molecule type" value="Genomic_DNA"/>
</dbReference>
<feature type="transmembrane region" description="Helical" evidence="1">
    <location>
        <begin position="357"/>
        <end position="374"/>
    </location>
</feature>
<evidence type="ECO:0000313" key="2">
    <source>
        <dbReference type="EMBL" id="RLK51523.1"/>
    </source>
</evidence>